<reference evidence="2" key="1">
    <citation type="submission" date="2020-02" db="EMBL/GenBank/DDBJ databases">
        <authorList>
            <person name="Meier V. D."/>
        </authorList>
    </citation>
    <scope>NUCLEOTIDE SEQUENCE</scope>
    <source>
        <strain evidence="2">AVDCRST_MAG47</strain>
    </source>
</reference>
<evidence type="ECO:0000313" key="2">
    <source>
        <dbReference type="EMBL" id="CAA9363873.1"/>
    </source>
</evidence>
<name>A0A6J4MQR2_9ACTN</name>
<dbReference type="AlphaFoldDB" id="A0A6J4MQR2"/>
<dbReference type="SUPFAM" id="SSF109854">
    <property type="entry name" value="DinB/YfiT-like putative metalloenzymes"/>
    <property type="match status" value="1"/>
</dbReference>
<protein>
    <recommendedName>
        <fullName evidence="1">DinB-like domain-containing protein</fullName>
    </recommendedName>
</protein>
<dbReference type="EMBL" id="CADCUK010000027">
    <property type="protein sequence ID" value="CAA9363873.1"/>
    <property type="molecule type" value="Genomic_DNA"/>
</dbReference>
<dbReference type="InterPro" id="IPR034660">
    <property type="entry name" value="DinB/YfiT-like"/>
</dbReference>
<proteinExistence type="predicted"/>
<evidence type="ECO:0000259" key="1">
    <source>
        <dbReference type="Pfam" id="PF12867"/>
    </source>
</evidence>
<feature type="domain" description="DinB-like" evidence="1">
    <location>
        <begin position="37"/>
        <end position="168"/>
    </location>
</feature>
<dbReference type="Gene3D" id="1.20.120.450">
    <property type="entry name" value="dinb family like domain"/>
    <property type="match status" value="1"/>
</dbReference>
<dbReference type="Pfam" id="PF12867">
    <property type="entry name" value="DinB_2"/>
    <property type="match status" value="1"/>
</dbReference>
<dbReference type="InterPro" id="IPR024775">
    <property type="entry name" value="DinB-like"/>
</dbReference>
<gene>
    <name evidence="2" type="ORF">AVDCRST_MAG47-402</name>
</gene>
<accession>A0A6J4MQR2</accession>
<sequence>MTVEPDDKDWTWVLERPCPECGFDARSIEATTVGGRIRETADQYVAALRREDAMTRPSPAVWSPTEYACHVRDVHRVFAERVRLMLGDEDPLFENWDQDRTAVEERYAEQKPAEVAEQLVQAATEAAAIYDAVLPGDWGRTGRRSNGSVFTVSSLAAYHLHDVVHHLWDVARPR</sequence>
<organism evidence="2">
    <name type="scientific">uncultured Nocardioidaceae bacterium</name>
    <dbReference type="NCBI Taxonomy" id="253824"/>
    <lineage>
        <taxon>Bacteria</taxon>
        <taxon>Bacillati</taxon>
        <taxon>Actinomycetota</taxon>
        <taxon>Actinomycetes</taxon>
        <taxon>Propionibacteriales</taxon>
        <taxon>Nocardioidaceae</taxon>
        <taxon>environmental samples</taxon>
    </lineage>
</organism>